<dbReference type="InterPro" id="IPR028994">
    <property type="entry name" value="Integrin_alpha_N"/>
</dbReference>
<dbReference type="Gene3D" id="3.40.50.12090">
    <property type="match status" value="1"/>
</dbReference>
<keyword evidence="1 4" id="KW-0732">Signal</keyword>
<dbReference type="InterPro" id="IPR007253">
    <property type="entry name" value="Cell_wall-bd_2"/>
</dbReference>
<dbReference type="PROSITE" id="PS51470">
    <property type="entry name" value="FG_GAP"/>
    <property type="match status" value="2"/>
</dbReference>
<organism evidence="5 6">
    <name type="scientific">Ornithinimicrobium pekingense</name>
    <dbReference type="NCBI Taxonomy" id="384677"/>
    <lineage>
        <taxon>Bacteria</taxon>
        <taxon>Bacillati</taxon>
        <taxon>Actinomycetota</taxon>
        <taxon>Actinomycetes</taxon>
        <taxon>Micrococcales</taxon>
        <taxon>Ornithinimicrobiaceae</taxon>
        <taxon>Ornithinimicrobium</taxon>
    </lineage>
</organism>
<dbReference type="InterPro" id="IPR013517">
    <property type="entry name" value="FG-GAP"/>
</dbReference>
<evidence type="ECO:0000256" key="2">
    <source>
        <dbReference type="ARBA" id="ARBA00022737"/>
    </source>
</evidence>
<dbReference type="SMART" id="SM00191">
    <property type="entry name" value="Int_alpha"/>
    <property type="match status" value="5"/>
</dbReference>
<keyword evidence="3" id="KW-0325">Glycoprotein</keyword>
<name>A0ABQ2FB78_9MICO</name>
<evidence type="ECO:0008006" key="7">
    <source>
        <dbReference type="Google" id="ProtNLM"/>
    </source>
</evidence>
<gene>
    <name evidence="5" type="ORF">GCM10011509_20540</name>
</gene>
<evidence type="ECO:0000256" key="4">
    <source>
        <dbReference type="SAM" id="SignalP"/>
    </source>
</evidence>
<dbReference type="Proteomes" id="UP000662111">
    <property type="component" value="Unassembled WGS sequence"/>
</dbReference>
<keyword evidence="2" id="KW-0677">Repeat</keyword>
<evidence type="ECO:0000256" key="1">
    <source>
        <dbReference type="ARBA" id="ARBA00022729"/>
    </source>
</evidence>
<protein>
    <recommendedName>
        <fullName evidence="7">Cell wall-binding repeat-containing protein</fullName>
    </recommendedName>
</protein>
<keyword evidence="6" id="KW-1185">Reference proteome</keyword>
<dbReference type="RefSeq" id="WP_022922637.1">
    <property type="nucleotide sequence ID" value="NZ_BMLB01000004.1"/>
</dbReference>
<dbReference type="PANTHER" id="PTHR36220:SF1">
    <property type="entry name" value="GAMMA TUBULIN COMPLEX COMPONENT C-TERMINAL DOMAIN-CONTAINING PROTEIN"/>
    <property type="match status" value="1"/>
</dbReference>
<accession>A0ABQ2FB78</accession>
<dbReference type="EMBL" id="BMLB01000004">
    <property type="protein sequence ID" value="GGK71818.1"/>
    <property type="molecule type" value="Genomic_DNA"/>
</dbReference>
<feature type="signal peptide" evidence="4">
    <location>
        <begin position="1"/>
        <end position="27"/>
    </location>
</feature>
<dbReference type="Pfam" id="PF14312">
    <property type="entry name" value="FG-GAP_2"/>
    <property type="match status" value="4"/>
</dbReference>
<reference evidence="6" key="1">
    <citation type="journal article" date="2019" name="Int. J. Syst. Evol. Microbiol.">
        <title>The Global Catalogue of Microorganisms (GCM) 10K type strain sequencing project: providing services to taxonomists for standard genome sequencing and annotation.</title>
        <authorList>
            <consortium name="The Broad Institute Genomics Platform"/>
            <consortium name="The Broad Institute Genome Sequencing Center for Infectious Disease"/>
            <person name="Wu L."/>
            <person name="Ma J."/>
        </authorList>
    </citation>
    <scope>NUCLEOTIDE SEQUENCE [LARGE SCALE GENOMIC DNA]</scope>
    <source>
        <strain evidence="6">CGMCC 1.5362</strain>
    </source>
</reference>
<evidence type="ECO:0000313" key="5">
    <source>
        <dbReference type="EMBL" id="GGK71818.1"/>
    </source>
</evidence>
<dbReference type="Gene3D" id="2.130.10.130">
    <property type="entry name" value="Integrin alpha, N-terminal"/>
    <property type="match status" value="2"/>
</dbReference>
<proteinExistence type="predicted"/>
<dbReference type="PANTHER" id="PTHR36220">
    <property type="entry name" value="UNNAMED PRODUCT"/>
    <property type="match status" value="1"/>
</dbReference>
<dbReference type="InterPro" id="IPR011043">
    <property type="entry name" value="Gal_Oxase/kelch_b-propeller"/>
</dbReference>
<dbReference type="Pfam" id="PF04122">
    <property type="entry name" value="CW_binding_2"/>
    <property type="match status" value="3"/>
</dbReference>
<feature type="chain" id="PRO_5047518500" description="Cell wall-binding repeat-containing protein" evidence="4">
    <location>
        <begin position="28"/>
        <end position="727"/>
    </location>
</feature>
<sequence length="727" mass="73208">MLFSRRRPLLCGLVLTLLAALGLPATGAEVVRQQEEVLHDPDGRDGDFFGQALAVSDHRVVVGAPGKPPAGTSVSDVNPVGSVSVFTPAADGSFSRTELRPSDGSYRDWFGISVATAGDLVAVGGSGAATRYADGSYGHDGSGAAYVYEDGPQGMAEARLRPAESLPHSRFGEAVATDGRRVVVGAPGSSSASGDLSAGAVHVFEPTAEGWREQRVVAAAPVEYAGFGAVLAVAGERILVGAPRERPSGAVHVLGPDGAGGYRTEQVLRPDPALATGRFGQALAVDGDRLVVGAPGYGSGTGDRPGSVHVFDADDTGVYALRTRLDPDGLPIVPTDLGTSVAVRGDRVVSGAVPESGGSGTVLVFDLDAGTGVERVRQGWIPPEPWSYRVGVTVAFFGDRIVAGGTGSDPGTGRPQGALHLLREHEGAEISRTAAANRYATSALVAAEFSPGTPLAVVATGASFPDALAGAALAGGGGGPVVLTRGDSLSDSAKSALVALRPRTIVVTGGPGAVSDSVLGAIQQATGVRPVRLAGGDRYATAAAVAGQFPSGVDVAYVTGGADFPDALSGSALAAAQDAPVLLTRQGSLPTSTRDALARLKPRRIVVLGGTGAVGAAVVDELKALAPTVQRISGANRYATAVAVSAQVAPGVPVVYLASGTGFADALSGAARAGSLGAPLLLTRPTDVPSVVRAELLRLRPDRIVVLGGENAVTPQVETALHELVYP</sequence>
<comment type="caution">
    <text evidence="5">The sequence shown here is derived from an EMBL/GenBank/DDBJ whole genome shotgun (WGS) entry which is preliminary data.</text>
</comment>
<dbReference type="SUPFAM" id="SSF50965">
    <property type="entry name" value="Galactose oxidase, central domain"/>
    <property type="match status" value="1"/>
</dbReference>
<dbReference type="InterPro" id="IPR013519">
    <property type="entry name" value="Int_alpha_beta-p"/>
</dbReference>
<evidence type="ECO:0000313" key="6">
    <source>
        <dbReference type="Proteomes" id="UP000662111"/>
    </source>
</evidence>
<evidence type="ECO:0000256" key="3">
    <source>
        <dbReference type="ARBA" id="ARBA00023180"/>
    </source>
</evidence>